<reference evidence="14" key="1">
    <citation type="journal article" date="2014" name="PLoS ONE">
        <title>Transcriptome-Based Identification of ABC Transporters in the Western Tarnished Plant Bug Lygus hesperus.</title>
        <authorList>
            <person name="Hull J.J."/>
            <person name="Chaney K."/>
            <person name="Geib S.M."/>
            <person name="Fabrick J.A."/>
            <person name="Brent C.S."/>
            <person name="Walsh D."/>
            <person name="Lavine L.C."/>
        </authorList>
    </citation>
    <scope>NUCLEOTIDE SEQUENCE</scope>
</reference>
<comment type="similarity">
    <text evidence="2">Belongs to the ABC transporter superfamily. ABCC family. Conjugate transporter (TC 3.A.1.208) subfamily.</text>
</comment>
<evidence type="ECO:0000256" key="7">
    <source>
        <dbReference type="ARBA" id="ARBA00022840"/>
    </source>
</evidence>
<evidence type="ECO:0000256" key="6">
    <source>
        <dbReference type="ARBA" id="ARBA00022741"/>
    </source>
</evidence>
<dbReference type="PANTHER" id="PTHR24223">
    <property type="entry name" value="ATP-BINDING CASSETTE SUB-FAMILY C"/>
    <property type="match status" value="1"/>
</dbReference>
<dbReference type="PROSITE" id="PS00211">
    <property type="entry name" value="ABC_TRANSPORTER_1"/>
    <property type="match status" value="1"/>
</dbReference>
<dbReference type="InterPro" id="IPR044726">
    <property type="entry name" value="ABCC_6TM_D2"/>
</dbReference>
<dbReference type="PANTHER" id="PTHR24223:SF456">
    <property type="entry name" value="MULTIDRUG RESISTANCE-ASSOCIATED PROTEIN LETHAL(2)03659"/>
    <property type="match status" value="1"/>
</dbReference>
<dbReference type="GO" id="GO:0016887">
    <property type="term" value="F:ATP hydrolysis activity"/>
    <property type="evidence" value="ECO:0007669"/>
    <property type="project" value="InterPro"/>
</dbReference>
<feature type="domain" description="ABC transmembrane type-1" evidence="12">
    <location>
        <begin position="96"/>
        <end position="341"/>
    </location>
</feature>
<dbReference type="InterPro" id="IPR011527">
    <property type="entry name" value="ABC1_TM_dom"/>
</dbReference>
<gene>
    <name evidence="13" type="ORF">CM83_34064</name>
    <name evidence="14" type="ORF">CM83_34065</name>
</gene>
<dbReference type="GO" id="GO:0016020">
    <property type="term" value="C:membrane"/>
    <property type="evidence" value="ECO:0007669"/>
    <property type="project" value="UniProtKB-SubCell"/>
</dbReference>
<dbReference type="InterPro" id="IPR036640">
    <property type="entry name" value="ABC1_TM_sf"/>
</dbReference>
<dbReference type="AlphaFoldDB" id="A0A0A9Z1K0"/>
<evidence type="ECO:0000256" key="10">
    <source>
        <dbReference type="SAM" id="Phobius"/>
    </source>
</evidence>
<keyword evidence="8 10" id="KW-1133">Transmembrane helix</keyword>
<dbReference type="InterPro" id="IPR017871">
    <property type="entry name" value="ABC_transporter-like_CS"/>
</dbReference>
<feature type="non-terminal residue" evidence="14">
    <location>
        <position position="1"/>
    </location>
</feature>
<dbReference type="FunFam" id="3.40.50.300:FF:000163">
    <property type="entry name" value="Multidrug resistance-associated protein member 4"/>
    <property type="match status" value="1"/>
</dbReference>
<evidence type="ECO:0000259" key="11">
    <source>
        <dbReference type="PROSITE" id="PS50893"/>
    </source>
</evidence>
<dbReference type="CDD" id="cd03244">
    <property type="entry name" value="ABCC_MRP_domain2"/>
    <property type="match status" value="1"/>
</dbReference>
<accession>A0A0A9Z1K0</accession>
<feature type="transmembrane region" description="Helical" evidence="10">
    <location>
        <begin position="194"/>
        <end position="213"/>
    </location>
</feature>
<dbReference type="SUPFAM" id="SSF52540">
    <property type="entry name" value="P-loop containing nucleoside triphosphate hydrolases"/>
    <property type="match status" value="1"/>
</dbReference>
<evidence type="ECO:0000313" key="14">
    <source>
        <dbReference type="EMBL" id="JAG35675.1"/>
    </source>
</evidence>
<dbReference type="Gene3D" id="1.20.1560.10">
    <property type="entry name" value="ABC transporter type 1, transmembrane domain"/>
    <property type="match status" value="1"/>
</dbReference>
<dbReference type="InterPro" id="IPR027417">
    <property type="entry name" value="P-loop_NTPase"/>
</dbReference>
<dbReference type="FunFam" id="1.20.1560.10:FF:000013">
    <property type="entry name" value="ABC transporter C family member 2"/>
    <property type="match status" value="1"/>
</dbReference>
<keyword evidence="3" id="KW-0813">Transport</keyword>
<dbReference type="GO" id="GO:0005524">
    <property type="term" value="F:ATP binding"/>
    <property type="evidence" value="ECO:0007669"/>
    <property type="project" value="UniProtKB-KW"/>
</dbReference>
<dbReference type="CDD" id="cd18580">
    <property type="entry name" value="ABC_6TM_ABCC_D2"/>
    <property type="match status" value="1"/>
</dbReference>
<evidence type="ECO:0000256" key="9">
    <source>
        <dbReference type="ARBA" id="ARBA00023136"/>
    </source>
</evidence>
<feature type="transmembrane region" description="Helical" evidence="10">
    <location>
        <begin position="279"/>
        <end position="300"/>
    </location>
</feature>
<dbReference type="GO" id="GO:0140359">
    <property type="term" value="F:ABC-type transporter activity"/>
    <property type="evidence" value="ECO:0007669"/>
    <property type="project" value="InterPro"/>
</dbReference>
<reference evidence="14" key="2">
    <citation type="submission" date="2014-07" db="EMBL/GenBank/DDBJ databases">
        <authorList>
            <person name="Hull J."/>
        </authorList>
    </citation>
    <scope>NUCLEOTIDE SEQUENCE</scope>
</reference>
<proteinExistence type="inferred from homology"/>
<dbReference type="Pfam" id="PF00005">
    <property type="entry name" value="ABC_tran"/>
    <property type="match status" value="1"/>
</dbReference>
<dbReference type="InterPro" id="IPR003593">
    <property type="entry name" value="AAA+_ATPase"/>
</dbReference>
<evidence type="ECO:0000259" key="12">
    <source>
        <dbReference type="PROSITE" id="PS50929"/>
    </source>
</evidence>
<dbReference type="Pfam" id="PF00664">
    <property type="entry name" value="ABC_membrane"/>
    <property type="match status" value="1"/>
</dbReference>
<evidence type="ECO:0000313" key="13">
    <source>
        <dbReference type="EMBL" id="JAG35673.1"/>
    </source>
</evidence>
<keyword evidence="9 10" id="KW-0472">Membrane</keyword>
<feature type="transmembrane region" description="Helical" evidence="10">
    <location>
        <begin position="96"/>
        <end position="116"/>
    </location>
</feature>
<keyword evidence="7" id="KW-0067">ATP-binding</keyword>
<evidence type="ECO:0000256" key="1">
    <source>
        <dbReference type="ARBA" id="ARBA00004141"/>
    </source>
</evidence>
<evidence type="ECO:0000256" key="5">
    <source>
        <dbReference type="ARBA" id="ARBA00022737"/>
    </source>
</evidence>
<evidence type="ECO:0000256" key="4">
    <source>
        <dbReference type="ARBA" id="ARBA00022692"/>
    </source>
</evidence>
<organism evidence="14">
    <name type="scientific">Lygus hesperus</name>
    <name type="common">Western plant bug</name>
    <dbReference type="NCBI Taxonomy" id="30085"/>
    <lineage>
        <taxon>Eukaryota</taxon>
        <taxon>Metazoa</taxon>
        <taxon>Ecdysozoa</taxon>
        <taxon>Arthropoda</taxon>
        <taxon>Hexapoda</taxon>
        <taxon>Insecta</taxon>
        <taxon>Pterygota</taxon>
        <taxon>Neoptera</taxon>
        <taxon>Paraneoptera</taxon>
        <taxon>Hemiptera</taxon>
        <taxon>Heteroptera</taxon>
        <taxon>Panheteroptera</taxon>
        <taxon>Cimicomorpha</taxon>
        <taxon>Miridae</taxon>
        <taxon>Mirini</taxon>
        <taxon>Lygus</taxon>
    </lineage>
</organism>
<dbReference type="PROSITE" id="PS50893">
    <property type="entry name" value="ABC_TRANSPORTER_2"/>
    <property type="match status" value="1"/>
</dbReference>
<keyword evidence="6" id="KW-0547">Nucleotide-binding</keyword>
<keyword evidence="5" id="KW-0677">Repeat</keyword>
<dbReference type="InterPro" id="IPR003439">
    <property type="entry name" value="ABC_transporter-like_ATP-bd"/>
</dbReference>
<evidence type="ECO:0000256" key="3">
    <source>
        <dbReference type="ARBA" id="ARBA00022448"/>
    </source>
</evidence>
<dbReference type="SMART" id="SM00382">
    <property type="entry name" value="AAA"/>
    <property type="match status" value="1"/>
</dbReference>
<dbReference type="PROSITE" id="PS50929">
    <property type="entry name" value="ABC_TM1F"/>
    <property type="match status" value="1"/>
</dbReference>
<feature type="domain" description="ABC transporter" evidence="11">
    <location>
        <begin position="373"/>
        <end position="606"/>
    </location>
</feature>
<sequence length="633" mass="70959">KPFMEPEHKMFGSIRSAPWIYIKSGGPFWLAILLLFIYMSTQISGSFYDFWLNHWMKIEDYLWYIKAIGDQGGRNNSEHSTMTLHPQMDGTTESCLVILGVVLLVMLTFAVVQVFLTAHFCTRASRAIHDKMFNAVLRTSMSFFNNNTSGRILNRFSQELSTVDDLLSELLLESLVIGLYLLGTMVMVVIVNPFIIAIIAVCAVVILTVKTFYVRSSAQLKKLESASRSPVIAHVNQTLTGLTTVRAFNAQNFLTAEFHKHQDHNAGAQFLIIGLTRTFGFWVECVNLIYLCAVVASLLILNTGAANVGLAITQVVSMSTLLQFYMRLIVDLENAFTSLERTTEYSNLSSEVNWQANSTGNEIGYNWPEEGKINFVDVSFRYQKNGPKVLENLNFSVLPREKIGIVGRTGAGKSSLISALFRMAEVEGRIEIDDVDTSIISLHTLRSRISIIPQDPILFSGSLRKNIDPFDEYTDDKLWTALEEVELKEVISNLPNGMETEISEGGGNLSVGQKQLVCLARAIVRNNKILVLDEATANVDHETDALIQKTIRNKFRDNTVLTVAHRLITVMDSDKILVMSNGNAVEFDHPHILLQNEIGHLNGMVAKCGKITENAFRITAEENYNMRKHGDRR</sequence>
<evidence type="ECO:0000256" key="2">
    <source>
        <dbReference type="ARBA" id="ARBA00009726"/>
    </source>
</evidence>
<keyword evidence="4 10" id="KW-0812">Transmembrane</keyword>
<dbReference type="Gene3D" id="3.40.50.300">
    <property type="entry name" value="P-loop containing nucleotide triphosphate hydrolases"/>
    <property type="match status" value="1"/>
</dbReference>
<protein>
    <submittedName>
        <fullName evidence="14">Putative multidrug resistance-associated protein lethal(2)03659</fullName>
    </submittedName>
</protein>
<dbReference type="EMBL" id="GBHO01007929">
    <property type="protein sequence ID" value="JAG35675.1"/>
    <property type="molecule type" value="Transcribed_RNA"/>
</dbReference>
<name>A0A0A9Z1K0_LYGHE</name>
<evidence type="ECO:0000256" key="8">
    <source>
        <dbReference type="ARBA" id="ARBA00022989"/>
    </source>
</evidence>
<comment type="subcellular location">
    <subcellularLocation>
        <location evidence="1">Membrane</location>
        <topology evidence="1">Multi-pass membrane protein</topology>
    </subcellularLocation>
</comment>
<dbReference type="InterPro" id="IPR050173">
    <property type="entry name" value="ABC_transporter_C-like"/>
</dbReference>
<feature type="transmembrane region" description="Helical" evidence="10">
    <location>
        <begin position="20"/>
        <end position="39"/>
    </location>
</feature>
<dbReference type="SUPFAM" id="SSF90123">
    <property type="entry name" value="ABC transporter transmembrane region"/>
    <property type="match status" value="1"/>
</dbReference>
<dbReference type="EMBL" id="GBHO01007931">
    <property type="protein sequence ID" value="JAG35673.1"/>
    <property type="molecule type" value="Transcribed_RNA"/>
</dbReference>